<dbReference type="WBParaSite" id="Gr19_v10_g14549.t2">
    <property type="protein sequence ID" value="Gr19_v10_g14549.t2"/>
    <property type="gene ID" value="Gr19_v10_g14549"/>
</dbReference>
<evidence type="ECO:0000313" key="2">
    <source>
        <dbReference type="WBParaSite" id="Gr19_v10_g14549.t2"/>
    </source>
</evidence>
<keyword evidence="1" id="KW-1185">Reference proteome</keyword>
<accession>A0A914H9M7</accession>
<evidence type="ECO:0000313" key="1">
    <source>
        <dbReference type="Proteomes" id="UP000887572"/>
    </source>
</evidence>
<reference evidence="2" key="1">
    <citation type="submission" date="2022-11" db="UniProtKB">
        <authorList>
            <consortium name="WormBaseParasite"/>
        </authorList>
    </citation>
    <scope>IDENTIFICATION</scope>
</reference>
<sequence length="133" mass="15148">MSIALQNSTSNNASRHHHNIHNLLTNLPSLLLKLITCALINHSFVHLICLLLSLLPHQILIGNKKASTLYTCAAYNHELKEYKFSDNAFNFNITRRHDRNLHTVPPEQQWVNQSSPIALLGHVHKLHCFFSGL</sequence>
<dbReference type="AlphaFoldDB" id="A0A914H9M7"/>
<name>A0A914H9M7_GLORO</name>
<dbReference type="Proteomes" id="UP000887572">
    <property type="component" value="Unplaced"/>
</dbReference>
<protein>
    <submittedName>
        <fullName evidence="2">Ig-like domain-containing protein</fullName>
    </submittedName>
</protein>
<organism evidence="1 2">
    <name type="scientific">Globodera rostochiensis</name>
    <name type="common">Golden nematode worm</name>
    <name type="synonym">Heterodera rostochiensis</name>
    <dbReference type="NCBI Taxonomy" id="31243"/>
    <lineage>
        <taxon>Eukaryota</taxon>
        <taxon>Metazoa</taxon>
        <taxon>Ecdysozoa</taxon>
        <taxon>Nematoda</taxon>
        <taxon>Chromadorea</taxon>
        <taxon>Rhabditida</taxon>
        <taxon>Tylenchina</taxon>
        <taxon>Tylenchomorpha</taxon>
        <taxon>Tylenchoidea</taxon>
        <taxon>Heteroderidae</taxon>
        <taxon>Heteroderinae</taxon>
        <taxon>Globodera</taxon>
    </lineage>
</organism>
<proteinExistence type="predicted"/>